<dbReference type="InterPro" id="IPR036388">
    <property type="entry name" value="WH-like_DNA-bd_sf"/>
</dbReference>
<dbReference type="EMBL" id="LFRF01000006">
    <property type="protein sequence ID" value="KND92248.1"/>
    <property type="molecule type" value="Genomic_DNA"/>
</dbReference>
<evidence type="ECO:0000256" key="1">
    <source>
        <dbReference type="ARBA" id="ARBA00022603"/>
    </source>
</evidence>
<dbReference type="SUPFAM" id="SSF53335">
    <property type="entry name" value="S-adenosyl-L-methionine-dependent methyltransferases"/>
    <property type="match status" value="1"/>
</dbReference>
<protein>
    <submittedName>
        <fullName evidence="6">Demethylsterigmatocystin 6-O-methyltransferase</fullName>
    </submittedName>
</protein>
<reference evidence="6 7" key="1">
    <citation type="journal article" date="2015" name="BMC Genomics">
        <title>The genome of the truffle-parasite Tolypocladium ophioglossoides and the evolution of antifungal peptaibiotics.</title>
        <authorList>
            <person name="Quandt C.A."/>
            <person name="Bushley K.E."/>
            <person name="Spatafora J.W."/>
        </authorList>
    </citation>
    <scope>NUCLEOTIDE SEQUENCE [LARGE SCALE GENOMIC DNA]</scope>
    <source>
        <strain evidence="6 7">CBS 100239</strain>
    </source>
</reference>
<keyword evidence="7" id="KW-1185">Reference proteome</keyword>
<proteinExistence type="predicted"/>
<dbReference type="GO" id="GO:0032259">
    <property type="term" value="P:methylation"/>
    <property type="evidence" value="ECO:0007669"/>
    <property type="project" value="UniProtKB-KW"/>
</dbReference>
<dbReference type="InterPro" id="IPR001077">
    <property type="entry name" value="COMT_C"/>
</dbReference>
<dbReference type="Pfam" id="PF00891">
    <property type="entry name" value="Methyltransf_2"/>
    <property type="match status" value="1"/>
</dbReference>
<name>A0A0L0NDU9_TOLOC</name>
<evidence type="ECO:0000259" key="5">
    <source>
        <dbReference type="Pfam" id="PF00891"/>
    </source>
</evidence>
<feature type="domain" description="O-methyltransferase C-terminal" evidence="5">
    <location>
        <begin position="216"/>
        <end position="363"/>
    </location>
</feature>
<evidence type="ECO:0000256" key="3">
    <source>
        <dbReference type="ARBA" id="ARBA00022691"/>
    </source>
</evidence>
<dbReference type="PANTHER" id="PTHR43712">
    <property type="entry name" value="PUTATIVE (AFU_ORTHOLOGUE AFUA_4G14580)-RELATED"/>
    <property type="match status" value="1"/>
</dbReference>
<evidence type="ECO:0000313" key="7">
    <source>
        <dbReference type="Proteomes" id="UP000036947"/>
    </source>
</evidence>
<keyword evidence="3" id="KW-0949">S-adenosyl-L-methionine</keyword>
<keyword evidence="1 6" id="KW-0489">Methyltransferase</keyword>
<sequence>MADTIDSLVERLYKAAGESGEARNKALDALRDLRLKLEAPGDIFNRLSYLQLELAATRIGEDLAVYQTLAESAEPVTVSQFVAKTGDAPLFSRRVLRFLASIGQIQEAGRDAFTANATTKVLAHPGYRGVVYHTFDNLGPILQVFPDFLAETKYQDVNDAAKTAGQKAFHTPLPMFEWMPTQPERFGPLQQTMSVQPRAAVPWFSVFPFEKELGSFAGPAALVDVGGGFGHQCLALLAAFPRLKDSLVLQDLPQTLEHLPGPPLDGIKTAAHDFFQEQPVTGARFYYLRNLLHDWPDDKAIAILGRLKDAFGPESQILIDEVVMPNEGAHWQSTSLDMIMMASLGSRERTVADWHALLEAAGLRILRIDTYMPRKQDSIIQAVAA</sequence>
<dbReference type="PIRSF" id="PIRSF005739">
    <property type="entry name" value="O-mtase"/>
    <property type="match status" value="1"/>
</dbReference>
<evidence type="ECO:0000256" key="2">
    <source>
        <dbReference type="ARBA" id="ARBA00022679"/>
    </source>
</evidence>
<comment type="caution">
    <text evidence="6">The sequence shown here is derived from an EMBL/GenBank/DDBJ whole genome shotgun (WGS) entry which is preliminary data.</text>
</comment>
<dbReference type="Gene3D" id="1.10.10.10">
    <property type="entry name" value="Winged helix-like DNA-binding domain superfamily/Winged helix DNA-binding domain"/>
    <property type="match status" value="1"/>
</dbReference>
<evidence type="ECO:0000313" key="6">
    <source>
        <dbReference type="EMBL" id="KND92248.1"/>
    </source>
</evidence>
<dbReference type="GO" id="GO:0008171">
    <property type="term" value="F:O-methyltransferase activity"/>
    <property type="evidence" value="ECO:0007669"/>
    <property type="project" value="InterPro"/>
</dbReference>
<dbReference type="InterPro" id="IPR016461">
    <property type="entry name" value="COMT-like"/>
</dbReference>
<accession>A0A0L0NDU9</accession>
<dbReference type="PROSITE" id="PS51683">
    <property type="entry name" value="SAM_OMT_II"/>
    <property type="match status" value="1"/>
</dbReference>
<dbReference type="PANTHER" id="PTHR43712:SF1">
    <property type="entry name" value="HYPOTHETICAL O-METHYLTRANSFERASE (EUROFUNG)-RELATED"/>
    <property type="match status" value="1"/>
</dbReference>
<dbReference type="SUPFAM" id="SSF46785">
    <property type="entry name" value="Winged helix' DNA-binding domain"/>
    <property type="match status" value="1"/>
</dbReference>
<dbReference type="InterPro" id="IPR029063">
    <property type="entry name" value="SAM-dependent_MTases_sf"/>
</dbReference>
<dbReference type="Proteomes" id="UP000036947">
    <property type="component" value="Unassembled WGS sequence"/>
</dbReference>
<evidence type="ECO:0000256" key="4">
    <source>
        <dbReference type="PIRSR" id="PIRSR005739-1"/>
    </source>
</evidence>
<dbReference type="OrthoDB" id="2410195at2759"/>
<gene>
    <name evidence="6" type="ORF">TOPH_03221</name>
</gene>
<feature type="active site" description="Proton acceptor" evidence="4">
    <location>
        <position position="293"/>
    </location>
</feature>
<dbReference type="AlphaFoldDB" id="A0A0L0NDU9"/>
<organism evidence="6 7">
    <name type="scientific">Tolypocladium ophioglossoides (strain CBS 100239)</name>
    <name type="common">Snaketongue truffleclub</name>
    <name type="synonym">Elaphocordyceps ophioglossoides</name>
    <dbReference type="NCBI Taxonomy" id="1163406"/>
    <lineage>
        <taxon>Eukaryota</taxon>
        <taxon>Fungi</taxon>
        <taxon>Dikarya</taxon>
        <taxon>Ascomycota</taxon>
        <taxon>Pezizomycotina</taxon>
        <taxon>Sordariomycetes</taxon>
        <taxon>Hypocreomycetidae</taxon>
        <taxon>Hypocreales</taxon>
        <taxon>Ophiocordycipitaceae</taxon>
        <taxon>Tolypocladium</taxon>
    </lineage>
</organism>
<dbReference type="InterPro" id="IPR036390">
    <property type="entry name" value="WH_DNA-bd_sf"/>
</dbReference>
<keyword evidence="2 6" id="KW-0808">Transferase</keyword>
<dbReference type="Gene3D" id="3.40.50.150">
    <property type="entry name" value="Vaccinia Virus protein VP39"/>
    <property type="match status" value="1"/>
</dbReference>